<dbReference type="Pfam" id="PF07539">
    <property type="entry name" value="UTP20_N"/>
    <property type="match status" value="1"/>
</dbReference>
<dbReference type="SUPFAM" id="SSF48371">
    <property type="entry name" value="ARM repeat"/>
    <property type="match status" value="3"/>
</dbReference>
<evidence type="ECO:0000259" key="3">
    <source>
        <dbReference type="Pfam" id="PF20416"/>
    </source>
</evidence>
<dbReference type="InterPro" id="IPR011989">
    <property type="entry name" value="ARM-like"/>
</dbReference>
<gene>
    <name evidence="5" type="ORF">K504DRAFT_508305</name>
</gene>
<feature type="compositionally biased region" description="Basic and acidic residues" evidence="1">
    <location>
        <begin position="2592"/>
        <end position="2606"/>
    </location>
</feature>
<dbReference type="Proteomes" id="UP000799428">
    <property type="component" value="Unassembled WGS sequence"/>
</dbReference>
<dbReference type="InterPro" id="IPR011430">
    <property type="entry name" value="UTP20_N"/>
</dbReference>
<sequence length="2643" mass="298801">MAATSRGHAAKPRAVKHTKGGTVHQRNHRFESFSHRIAKLKIEPIRRGRSTIVDDAELDVAFSYFKDSLVEWRDLNTSAAFTTFARQVAPLCESLPQVLHHNDRILELLVQYIETGDAWSAEPLLSLMAHFAHDLGVKFEKHFERAVKTVSQLAAKHQSFEVIEWSFTCLAWLFKYLSRLLVPDLRPVFDLMAPLLGKEHQKSFVTRFAAEALSFLVRKAGATYHRDKNPLRTILAHISEQLEPLQGSGKDQEFQQGLMTLFADSMRGVQRGLHSSAAAILQEMVLQTYREEYAKFHIAPLEPILVGVITAVMHHSDAENMQPLLDIILFQITSADSDTAFAGLSSRLLFVMCGTRQGSRIEDWKPVLEALDHLLNKLDSSRQMSSDDEQDLLSAIAVVFQSCPLDVAIPHIQILEALTRGAWERLFLPFCNLFASMGSERFQALLLPYFKRFVTQKAHEQVPQLCAVLPQLYRSGSLPTGSVQLSSAWQHGMIQEFETLVRDGQDDESGQISYRCNDFIEASRVLDISPDIKKKIAKFLARALESALQPSNSSRPQTRDFLATGNGLLYLVQESEAQDSEHHQFMSNLWPSLCEVSPIFGRSLLFWQALLSLAGRVETPFSTGQHIEPLKRTLMQCLGSPSHDLRFAALSLLEVIMAKDEKLKSAVATAMMIEQTPLTLENARSISLRIRQLTEAYPTVCSDEWAGEAIPTFCFGLLHVKLAQAWDDACAALKAMCETKEGEVHVSRLAFEWLSESPDDSASISDPNEEIKTSTPYATEFECTNVLQLKLKTLRFQHSSENVEQRLKSMFDFQHFRQPPIVQFSRTQALRVLNLLPHVAEKRSRLLVPVLLNWACNQPVAEASEADTTAHTTSGHIALHWSRKDQKAMLSLFAKFTNPKVLFRSGEVYEALLVLLSNGDVEIQKSALQAILTWKQASIVRYQENLFNLLDDARFREEISVFMDVDEEESHLQGEHRKQLLPVILRLLYGKVINGKTGQEAKRKAVFIALTRFEEAAIRQFLSIAFGPLGGISIHQDAVVNEELINQILMSPRKQLGMLNMLEDMLNTLKTTLTPFTASIVDPLLYCLITASRGLSTTASDQDCTNVDNNNPQLSLLRTIRQRGFHSLNILFESCPEFTWTTYTPIIVQELVNPRLEQFPIETAQSVSGLLRLFAAWSKSPQTAPYLVQYNPDILTKIIDCLDVPSGKDEVKKFVLDDILRSLVSHVHAIDITSVEAKIQRSRIQSDVLQPYANIILGRLGDLLRKSPSKDLLESGVQTVAELAPHLVGSAESRSLLDISTFLLQQPSKRVNAYTKLGLLKIIHEFIPRCDSKDMDELFDTIFDITCSLFSSFQDRTTRSVLCEIIQDLSNHHGDLQNIANLCADLNSFSASRLDEPDFERRSQAFITINENRDTPYTLTQWRPLVYNMLYYIKDNEELSIRVNASMSLRRFIDASLHDEAFKPFLSSALLPGIQRGMRENSELVRVEFLAVLAHLVKLYPDWAPIADLHVLLLGDEEASFFGNVLHIQAHRRLRALRRLAANASQLQGGNICHILIPLLEHFIFNKSEDESAHNLAGEAVRSIAALSEWLEWPQFRSLMKRFIGYLTTKEDMQKTLIKLLAGMMDSLNQAGRAKGYASRSINTLESAIDSDNNMNVDKPVSTLTKTLPQQEKLSSDISSNILPDLNAFLHKKDDSTVSLRVPIAVAVTKVLLVLPTPEIEARLPAVLLDICHILKSRSQEGRDMARNTLAEIAALTGPTYLGFILKALRTALQRGYQLHVLSFTLHHILVKMADQLNPGDIDYCLTHIVDVIMDDTFGVTGQEKDAEEYISKMKEVKSSKSFDSMDIIARSTKPTHLIYLIRPIKSLLLEKLNVKMVLKIDELLRRIGLGILQNPTVMDRDILVFCYELIQEVYKTGADPGETKQENSKNRRYLVNMKGAAKSGVRHSTSSHVYKITRFSLDVLRMVLKKHEQLQTPQNLSGFLPIMGDALVQGQEEVQIAAMRLLTTIIRLPMDALDRDCPVYVTEAVQTIKGAASPNSEIAQVSLKMISAILRDRPNVVIKERDIAQLLKRLVPDLEELDRQGATFGFLKAIMNRKIVITEVYEVMDKVAAMMVTNQTKSSRDLARSNYFHFLMEYPQAKNRFNKQLEFLIRNLRYEYIEGRQSVMEALNLILTKVGDNVLQDVLVMMFLPLLHSMANDDSSNCRTMAGALIKKLFERADSQRLKSFTSDLKGWLEQNEDMGLKRLGIQCWGLYFEVAEYKPKDLAWVLDQLQISVEECVNRRGEDDWELIYYSLMVFSKLCKSSPETTLASNKESFWVTILSCVSYPHAWVKLTTAKLIGLYFSDFARKNGDSGLHTLPLRGSQGLQMTEESMVQLTNACLKNLSIPDVSEELCAQSVRNLAFLSRCLAVNGATWDWQKVDDDDELEDTLIETPEAAANGDDASDNEEWGGCSPPPVEPLVRHSKPKSSSNPPTAIHRLISRLSGLIRRETKIMRISSLYPKTAVMTLLETLSFKLPISSLASSLPHLLMTLHTLTDPATTVPRSTDQTFNDTYKALIDKAHEIMNILQKQLGTQEYLKFMEEVQKSVKQRREERRTKRKVEAVTMPERYGKEKKRRHDVQRVKRKEKSAEHRGQRRGW</sequence>
<dbReference type="InterPro" id="IPR016024">
    <property type="entry name" value="ARM-type_fold"/>
</dbReference>
<feature type="compositionally biased region" description="Basic residues" evidence="1">
    <location>
        <begin position="8"/>
        <end position="19"/>
    </location>
</feature>
<feature type="domain" description="U3 small nucleolar RNA-associated protein 20 C-terminal" evidence="4">
    <location>
        <begin position="2558"/>
        <end position="2633"/>
    </location>
</feature>
<proteinExistence type="predicted"/>
<dbReference type="GO" id="GO:0032040">
    <property type="term" value="C:small-subunit processome"/>
    <property type="evidence" value="ECO:0007669"/>
    <property type="project" value="TreeGrafter"/>
</dbReference>
<dbReference type="GO" id="GO:0030686">
    <property type="term" value="C:90S preribosome"/>
    <property type="evidence" value="ECO:0007669"/>
    <property type="project" value="TreeGrafter"/>
</dbReference>
<dbReference type="OrthoDB" id="360653at2759"/>
<dbReference type="Gene3D" id="1.25.10.10">
    <property type="entry name" value="Leucine-rich Repeat Variant"/>
    <property type="match status" value="4"/>
</dbReference>
<evidence type="ECO:0000313" key="6">
    <source>
        <dbReference type="Proteomes" id="UP000799428"/>
    </source>
</evidence>
<evidence type="ECO:0000313" key="5">
    <source>
        <dbReference type="EMBL" id="KAF2703128.1"/>
    </source>
</evidence>
<protein>
    <submittedName>
        <fullName evidence="5">HEAT repeat protein-like protein</fullName>
    </submittedName>
</protein>
<evidence type="ECO:0000259" key="4">
    <source>
        <dbReference type="Pfam" id="PF23099"/>
    </source>
</evidence>
<keyword evidence="6" id="KW-1185">Reference proteome</keyword>
<feature type="region of interest" description="Disordered" evidence="1">
    <location>
        <begin position="2592"/>
        <end position="2643"/>
    </location>
</feature>
<dbReference type="EMBL" id="MU005789">
    <property type="protein sequence ID" value="KAF2703128.1"/>
    <property type="molecule type" value="Genomic_DNA"/>
</dbReference>
<dbReference type="InterPro" id="IPR057525">
    <property type="entry name" value="UTP20_C"/>
</dbReference>
<feature type="compositionally biased region" description="Basic residues" evidence="1">
    <location>
        <begin position="2616"/>
        <end position="2631"/>
    </location>
</feature>
<organism evidence="5 6">
    <name type="scientific">Pleomassaria siparia CBS 279.74</name>
    <dbReference type="NCBI Taxonomy" id="1314801"/>
    <lineage>
        <taxon>Eukaryota</taxon>
        <taxon>Fungi</taxon>
        <taxon>Dikarya</taxon>
        <taxon>Ascomycota</taxon>
        <taxon>Pezizomycotina</taxon>
        <taxon>Dothideomycetes</taxon>
        <taxon>Pleosporomycetidae</taxon>
        <taxon>Pleosporales</taxon>
        <taxon>Pleomassariaceae</taxon>
        <taxon>Pleomassaria</taxon>
    </lineage>
</organism>
<feature type="region of interest" description="Disordered" evidence="1">
    <location>
        <begin position="2438"/>
        <end position="2478"/>
    </location>
</feature>
<dbReference type="InterPro" id="IPR046523">
    <property type="entry name" value="UTP20_dom"/>
</dbReference>
<dbReference type="PANTHER" id="PTHR17695">
    <property type="entry name" value="SMALL SUBUNIT PROCESSOME COMPONENT 20 HOMOLOG"/>
    <property type="match status" value="1"/>
</dbReference>
<dbReference type="PANTHER" id="PTHR17695:SF11">
    <property type="entry name" value="SMALL SUBUNIT PROCESSOME COMPONENT 20 HOMOLOG"/>
    <property type="match status" value="1"/>
</dbReference>
<reference evidence="5" key="1">
    <citation type="journal article" date="2020" name="Stud. Mycol.">
        <title>101 Dothideomycetes genomes: a test case for predicting lifestyles and emergence of pathogens.</title>
        <authorList>
            <person name="Haridas S."/>
            <person name="Albert R."/>
            <person name="Binder M."/>
            <person name="Bloem J."/>
            <person name="Labutti K."/>
            <person name="Salamov A."/>
            <person name="Andreopoulos B."/>
            <person name="Baker S."/>
            <person name="Barry K."/>
            <person name="Bills G."/>
            <person name="Bluhm B."/>
            <person name="Cannon C."/>
            <person name="Castanera R."/>
            <person name="Culley D."/>
            <person name="Daum C."/>
            <person name="Ezra D."/>
            <person name="Gonzalez J."/>
            <person name="Henrissat B."/>
            <person name="Kuo A."/>
            <person name="Liang C."/>
            <person name="Lipzen A."/>
            <person name="Lutzoni F."/>
            <person name="Magnuson J."/>
            <person name="Mondo S."/>
            <person name="Nolan M."/>
            <person name="Ohm R."/>
            <person name="Pangilinan J."/>
            <person name="Park H.-J."/>
            <person name="Ramirez L."/>
            <person name="Alfaro M."/>
            <person name="Sun H."/>
            <person name="Tritt A."/>
            <person name="Yoshinaga Y."/>
            <person name="Zwiers L.-H."/>
            <person name="Turgeon B."/>
            <person name="Goodwin S."/>
            <person name="Spatafora J."/>
            <person name="Crous P."/>
            <person name="Grigoriev I."/>
        </authorList>
    </citation>
    <scope>NUCLEOTIDE SEQUENCE</scope>
    <source>
        <strain evidence="5">CBS 279.74</strain>
    </source>
</reference>
<evidence type="ECO:0000256" key="1">
    <source>
        <dbReference type="SAM" id="MobiDB-lite"/>
    </source>
</evidence>
<accession>A0A6G1JRF5</accession>
<feature type="region of interest" description="Disordered" evidence="1">
    <location>
        <begin position="1"/>
        <end position="22"/>
    </location>
</feature>
<name>A0A6G1JRF5_9PLEO</name>
<dbReference type="InterPro" id="IPR052575">
    <property type="entry name" value="SSU_processome_comp_20"/>
</dbReference>
<dbReference type="Pfam" id="PF20416">
    <property type="entry name" value="UTP20"/>
    <property type="match status" value="1"/>
</dbReference>
<feature type="domain" description="U3 small nucleolar RNA-associated protein 20 N-terminal" evidence="2">
    <location>
        <begin position="880"/>
        <end position="1482"/>
    </location>
</feature>
<feature type="domain" description="U3 small nucleolar RNA-associated protein 20" evidence="3">
    <location>
        <begin position="1693"/>
        <end position="1911"/>
    </location>
</feature>
<dbReference type="Pfam" id="PF23099">
    <property type="entry name" value="UTP20_C"/>
    <property type="match status" value="1"/>
</dbReference>
<evidence type="ECO:0000259" key="2">
    <source>
        <dbReference type="Pfam" id="PF07539"/>
    </source>
</evidence>